<dbReference type="InterPro" id="IPR007369">
    <property type="entry name" value="Peptidase_A22B_SPP"/>
</dbReference>
<dbReference type="InterPro" id="IPR029472">
    <property type="entry name" value="Copia-like_N"/>
</dbReference>
<dbReference type="PANTHER" id="PTHR12174:SF90">
    <property type="entry name" value="SIGNAL PEPTIDE PEPTIDASE-LIKE 3"/>
    <property type="match status" value="1"/>
</dbReference>
<accession>A0A1U7Z6N2</accession>
<keyword evidence="3" id="KW-1185">Reference proteome</keyword>
<dbReference type="OrthoDB" id="29661at2759"/>
<dbReference type="KEGG" id="nnu:104590967"/>
<keyword evidence="1" id="KW-0472">Membrane</keyword>
<feature type="transmembrane region" description="Helical" evidence="1">
    <location>
        <begin position="21"/>
        <end position="49"/>
    </location>
</feature>
<evidence type="ECO:0000313" key="3">
    <source>
        <dbReference type="Proteomes" id="UP000189703"/>
    </source>
</evidence>
<dbReference type="GeneID" id="104590967"/>
<dbReference type="Pfam" id="PF14244">
    <property type="entry name" value="Retrotran_gag_3"/>
    <property type="match status" value="1"/>
</dbReference>
<proteinExistence type="predicted"/>
<protein>
    <submittedName>
        <fullName evidence="4">Signal peptide peptidase-like 2</fullName>
    </submittedName>
</protein>
<evidence type="ECO:0000313" key="4">
    <source>
        <dbReference type="RefSeq" id="XP_010248042.1"/>
    </source>
</evidence>
<name>A0A1U7Z6N2_NELNU</name>
<organism evidence="3 4">
    <name type="scientific">Nelumbo nucifera</name>
    <name type="common">Sacred lotus</name>
    <dbReference type="NCBI Taxonomy" id="4432"/>
    <lineage>
        <taxon>Eukaryota</taxon>
        <taxon>Viridiplantae</taxon>
        <taxon>Streptophyta</taxon>
        <taxon>Embryophyta</taxon>
        <taxon>Tracheophyta</taxon>
        <taxon>Spermatophyta</taxon>
        <taxon>Magnoliopsida</taxon>
        <taxon>Proteales</taxon>
        <taxon>Nelumbonaceae</taxon>
        <taxon>Nelumbo</taxon>
    </lineage>
</organism>
<feature type="transmembrane region" description="Helical" evidence="1">
    <location>
        <begin position="82"/>
        <end position="105"/>
    </location>
</feature>
<reference evidence="4" key="1">
    <citation type="submission" date="2025-08" db="UniProtKB">
        <authorList>
            <consortium name="RefSeq"/>
        </authorList>
    </citation>
    <scope>IDENTIFICATION</scope>
</reference>
<feature type="transmembrane region" description="Helical" evidence="1">
    <location>
        <begin position="55"/>
        <end position="75"/>
    </location>
</feature>
<evidence type="ECO:0000259" key="2">
    <source>
        <dbReference type="Pfam" id="PF14244"/>
    </source>
</evidence>
<dbReference type="InParanoid" id="A0A1U7Z6N2"/>
<evidence type="ECO:0000256" key="1">
    <source>
        <dbReference type="SAM" id="Phobius"/>
    </source>
</evidence>
<dbReference type="AlphaFoldDB" id="A0A1U7Z6N2"/>
<dbReference type="GO" id="GO:0016020">
    <property type="term" value="C:membrane"/>
    <property type="evidence" value="ECO:0007669"/>
    <property type="project" value="InterPro"/>
</dbReference>
<dbReference type="eggNOG" id="KOG2442">
    <property type="taxonomic scope" value="Eukaryota"/>
</dbReference>
<dbReference type="RefSeq" id="XP_010248042.1">
    <property type="nucleotide sequence ID" value="XM_010249740.1"/>
</dbReference>
<keyword evidence="1" id="KW-0812">Transmembrane</keyword>
<dbReference type="PANTHER" id="PTHR12174">
    <property type="entry name" value="SIGNAL PEPTIDE PEPTIDASE"/>
    <property type="match status" value="1"/>
</dbReference>
<dbReference type="Pfam" id="PF04258">
    <property type="entry name" value="Peptidase_A22B"/>
    <property type="match status" value="1"/>
</dbReference>
<dbReference type="GO" id="GO:0042500">
    <property type="term" value="F:aspartic endopeptidase activity, intramembrane cleaving"/>
    <property type="evidence" value="ECO:0007669"/>
    <property type="project" value="InterPro"/>
</dbReference>
<keyword evidence="1" id="KW-1133">Transmembrane helix</keyword>
<gene>
    <name evidence="4" type="primary">LOC104590967</name>
</gene>
<sequence>MHTCIVTLIVRIFRNCGQKMVNLPIFGEVSILSVGVVPFCVAFAIFWAANQNTSYAWIGQDVLGICLMISVLQLVRLPNIKVASVLLCCAFVYDIFWVFLSPLIFHESVMIANMESSKDVQMVSSVFSGSADIASGMITTVKLDGTNFLEWSQFAKLTITGRGKLGFITGKEVKPNLEDPKFTNGNRITPLLCHG</sequence>
<feature type="domain" description="Retrotransposon Copia-like N-terminal" evidence="2">
    <location>
        <begin position="131"/>
        <end position="176"/>
    </location>
</feature>
<dbReference type="STRING" id="4432.A0A1U7Z6N2"/>
<dbReference type="Proteomes" id="UP000189703">
    <property type="component" value="Unplaced"/>
</dbReference>